<feature type="compositionally biased region" description="Polar residues" evidence="1">
    <location>
        <begin position="40"/>
        <end position="51"/>
    </location>
</feature>
<dbReference type="KEGG" id="sco:SCO0109"/>
<dbReference type="PIR" id="T37009">
    <property type="entry name" value="T37009"/>
</dbReference>
<dbReference type="AlphaFoldDB" id="Q9RI68"/>
<dbReference type="InParanoid" id="Q9RI68"/>
<feature type="region of interest" description="Disordered" evidence="1">
    <location>
        <begin position="88"/>
        <end position="138"/>
    </location>
</feature>
<accession>Q9RI68</accession>
<evidence type="ECO:0000313" key="3">
    <source>
        <dbReference type="Proteomes" id="UP000001973"/>
    </source>
</evidence>
<feature type="compositionally biased region" description="Polar residues" evidence="1">
    <location>
        <begin position="129"/>
        <end position="138"/>
    </location>
</feature>
<protein>
    <submittedName>
        <fullName evidence="2">Uncharacterized protein</fullName>
    </submittedName>
</protein>
<dbReference type="Proteomes" id="UP000001973">
    <property type="component" value="Chromosome"/>
</dbReference>
<dbReference type="OrthoDB" id="3405463at2"/>
<evidence type="ECO:0000256" key="1">
    <source>
        <dbReference type="SAM" id="MobiDB-lite"/>
    </source>
</evidence>
<feature type="region of interest" description="Disordered" evidence="1">
    <location>
        <begin position="39"/>
        <end position="65"/>
    </location>
</feature>
<dbReference type="EMBL" id="AL645882">
    <property type="protein sequence ID" value="CAB52923.1"/>
    <property type="molecule type" value="Genomic_DNA"/>
</dbReference>
<feature type="region of interest" description="Disordered" evidence="1">
    <location>
        <begin position="1"/>
        <end position="22"/>
    </location>
</feature>
<dbReference type="PaxDb" id="100226-SCO0109"/>
<dbReference type="EMBL" id="AL939104">
    <property type="protein sequence ID" value="CAB52923.1"/>
    <property type="molecule type" value="Genomic_DNA"/>
</dbReference>
<organism evidence="2 3">
    <name type="scientific">Streptomyces coelicolor (strain ATCC BAA-471 / A3(2) / M145)</name>
    <dbReference type="NCBI Taxonomy" id="100226"/>
    <lineage>
        <taxon>Bacteria</taxon>
        <taxon>Bacillati</taxon>
        <taxon>Actinomycetota</taxon>
        <taxon>Actinomycetes</taxon>
        <taxon>Kitasatosporales</taxon>
        <taxon>Streptomycetaceae</taxon>
        <taxon>Streptomyces</taxon>
        <taxon>Streptomyces albidoflavus group</taxon>
    </lineage>
</organism>
<dbReference type="HOGENOM" id="CLU_1685528_0_0_11"/>
<name>Q9RI68_STRCO</name>
<evidence type="ECO:0000313" key="2">
    <source>
        <dbReference type="EMBL" id="CAB52923.1"/>
    </source>
</evidence>
<gene>
    <name evidence="2" type="ordered locus">SCO0109</name>
    <name evidence="2" type="ORF">SCJ11.38c</name>
</gene>
<reference evidence="2 3" key="1">
    <citation type="journal article" date="1996" name="Mol. Microbiol.">
        <title>A set of ordered cosmids and a detailed genetic and physical map for the 8 Mb Streptomyces coelicolor A3(2) chromosome.</title>
        <authorList>
            <person name="Redenbach M."/>
            <person name="Kieser H.M."/>
            <person name="Denapaite D."/>
            <person name="Eichner A."/>
            <person name="Cullum J."/>
            <person name="Kinashi H."/>
            <person name="Hopwood D.A."/>
        </authorList>
    </citation>
    <scope>NUCLEOTIDE SEQUENCE [LARGE SCALE GENOMIC DNA]</scope>
    <source>
        <strain evidence="3">ATCC BAA-471 / A3(2) / M145</strain>
    </source>
</reference>
<keyword evidence="3" id="KW-1185">Reference proteome</keyword>
<dbReference type="STRING" id="100226.gene:17757694"/>
<sequence>MVRDRLRQRPDPQREVNADVSAADHHTPWQYCRAVPSPPARQTFSQATAQPGEQAAIDHGGTVRRGQGYSLRASTIQVIHRQMLARCQPLDGGHGTPTVPAQRKARREYENASARSSRPAPRLGINPSRPATTSCTSRPACTAEDCFALPPIVNVF</sequence>
<reference evidence="2 3" key="2">
    <citation type="journal article" date="2002" name="Nature">
        <title>Complete genome sequence of the model actinomycete Streptomyces coelicolor A3(2).</title>
        <authorList>
            <person name="Bentley S.D."/>
            <person name="Chater K.F."/>
            <person name="Cerdeno-Tarraga A.M."/>
            <person name="Challis G.L."/>
            <person name="Thomson N.R."/>
            <person name="James K.D."/>
            <person name="Harris D.E."/>
            <person name="Quail M.A."/>
            <person name="Kieser H."/>
            <person name="Harper D."/>
            <person name="Bateman A."/>
            <person name="Brown S."/>
            <person name="Chandra G."/>
            <person name="Chen C.W."/>
            <person name="Collins M."/>
            <person name="Cronin A."/>
            <person name="Fraser A."/>
            <person name="Goble A."/>
            <person name="Hidalgo J."/>
            <person name="Hornsby T."/>
            <person name="Howarth S."/>
            <person name="Huang C.H."/>
            <person name="Kieser T."/>
            <person name="Larke L."/>
            <person name="Murphy L."/>
            <person name="Oliver K."/>
            <person name="O'Neil S."/>
            <person name="Rabbinowitsch E."/>
            <person name="Rajandream M.A."/>
            <person name="Rutherford K."/>
            <person name="Rutter S."/>
            <person name="Seeger K."/>
            <person name="Saunders D."/>
            <person name="Sharp S."/>
            <person name="Squares R."/>
            <person name="Squares S."/>
            <person name="Taylor K."/>
            <person name="Warren T."/>
            <person name="Wietzorrek A."/>
            <person name="Woodward J."/>
            <person name="Barrell B.G."/>
            <person name="Parkhill J."/>
            <person name="Hopwood D.A."/>
        </authorList>
    </citation>
    <scope>NUCLEOTIDE SEQUENCE [LARGE SCALE GENOMIC DNA]</scope>
    <source>
        <strain evidence="3">ATCC BAA-471 / A3(2) / M145</strain>
    </source>
</reference>
<proteinExistence type="predicted"/>